<dbReference type="EMBL" id="JABSTQ010010163">
    <property type="protein sequence ID" value="KAG0422932.1"/>
    <property type="molecule type" value="Genomic_DNA"/>
</dbReference>
<gene>
    <name evidence="1" type="ORF">HPB47_001284</name>
</gene>
<name>A0AC60PQ69_IXOPE</name>
<keyword evidence="2" id="KW-1185">Reference proteome</keyword>
<protein>
    <submittedName>
        <fullName evidence="1">Uncharacterized protein</fullName>
    </submittedName>
</protein>
<dbReference type="Proteomes" id="UP000805193">
    <property type="component" value="Unassembled WGS sequence"/>
</dbReference>
<reference evidence="1 2" key="1">
    <citation type="journal article" date="2020" name="Cell">
        <title>Large-Scale Comparative Analyses of Tick Genomes Elucidate Their Genetic Diversity and Vector Capacities.</title>
        <authorList>
            <consortium name="Tick Genome and Microbiome Consortium (TIGMIC)"/>
            <person name="Jia N."/>
            <person name="Wang J."/>
            <person name="Shi W."/>
            <person name="Du L."/>
            <person name="Sun Y."/>
            <person name="Zhan W."/>
            <person name="Jiang J.F."/>
            <person name="Wang Q."/>
            <person name="Zhang B."/>
            <person name="Ji P."/>
            <person name="Bell-Sakyi L."/>
            <person name="Cui X.M."/>
            <person name="Yuan T.T."/>
            <person name="Jiang B.G."/>
            <person name="Yang W.F."/>
            <person name="Lam T.T."/>
            <person name="Chang Q.C."/>
            <person name="Ding S.J."/>
            <person name="Wang X.J."/>
            <person name="Zhu J.G."/>
            <person name="Ruan X.D."/>
            <person name="Zhao L."/>
            <person name="Wei J.T."/>
            <person name="Ye R.Z."/>
            <person name="Que T.C."/>
            <person name="Du C.H."/>
            <person name="Zhou Y.H."/>
            <person name="Cheng J.X."/>
            <person name="Dai P.F."/>
            <person name="Guo W.B."/>
            <person name="Han X.H."/>
            <person name="Huang E.J."/>
            <person name="Li L.F."/>
            <person name="Wei W."/>
            <person name="Gao Y.C."/>
            <person name="Liu J.Z."/>
            <person name="Shao H.Z."/>
            <person name="Wang X."/>
            <person name="Wang C.C."/>
            <person name="Yang T.C."/>
            <person name="Huo Q.B."/>
            <person name="Li W."/>
            <person name="Chen H.Y."/>
            <person name="Chen S.E."/>
            <person name="Zhou L.G."/>
            <person name="Ni X.B."/>
            <person name="Tian J.H."/>
            <person name="Sheng Y."/>
            <person name="Liu T."/>
            <person name="Pan Y.S."/>
            <person name="Xia L.Y."/>
            <person name="Li J."/>
            <person name="Zhao F."/>
            <person name="Cao W.C."/>
        </authorList>
    </citation>
    <scope>NUCLEOTIDE SEQUENCE [LARGE SCALE GENOMIC DNA]</scope>
    <source>
        <strain evidence="1">Iper-2018</strain>
    </source>
</reference>
<sequence length="128" mass="14028">MLRQGAGETAERAIDQDRLESDVVRSCLRCSACTEGERVGRPPPRAPPRDLCCTSSDSRRGPTAPRLRDGADSSGHHLSAVVSGYGRPLTVPPSSGTVGRWALFRRPDRGTRPESPYIWWRCGELGRL</sequence>
<accession>A0AC60PQ69</accession>
<proteinExistence type="predicted"/>
<comment type="caution">
    <text evidence="1">The sequence shown here is derived from an EMBL/GenBank/DDBJ whole genome shotgun (WGS) entry which is preliminary data.</text>
</comment>
<organism evidence="1 2">
    <name type="scientific">Ixodes persulcatus</name>
    <name type="common">Taiga tick</name>
    <dbReference type="NCBI Taxonomy" id="34615"/>
    <lineage>
        <taxon>Eukaryota</taxon>
        <taxon>Metazoa</taxon>
        <taxon>Ecdysozoa</taxon>
        <taxon>Arthropoda</taxon>
        <taxon>Chelicerata</taxon>
        <taxon>Arachnida</taxon>
        <taxon>Acari</taxon>
        <taxon>Parasitiformes</taxon>
        <taxon>Ixodida</taxon>
        <taxon>Ixodoidea</taxon>
        <taxon>Ixodidae</taxon>
        <taxon>Ixodinae</taxon>
        <taxon>Ixodes</taxon>
    </lineage>
</organism>
<evidence type="ECO:0000313" key="1">
    <source>
        <dbReference type="EMBL" id="KAG0422932.1"/>
    </source>
</evidence>
<evidence type="ECO:0000313" key="2">
    <source>
        <dbReference type="Proteomes" id="UP000805193"/>
    </source>
</evidence>